<comment type="caution">
    <text evidence="3">The sequence shown here is derived from an EMBL/GenBank/DDBJ whole genome shotgun (WGS) entry which is preliminary data.</text>
</comment>
<accession>A0ABV2ANH4</accession>
<keyword evidence="1" id="KW-0863">Zinc-finger</keyword>
<dbReference type="CDD" id="cd19757">
    <property type="entry name" value="Bbox1"/>
    <property type="match status" value="1"/>
</dbReference>
<evidence type="ECO:0000313" key="3">
    <source>
        <dbReference type="EMBL" id="MES1920999.1"/>
    </source>
</evidence>
<evidence type="ECO:0000259" key="2">
    <source>
        <dbReference type="PROSITE" id="PS50119"/>
    </source>
</evidence>
<keyword evidence="1" id="KW-0479">Metal-binding</keyword>
<dbReference type="Pfam" id="PF23436">
    <property type="entry name" value="RabGap-TBC_2"/>
    <property type="match status" value="1"/>
</dbReference>
<evidence type="ECO:0000313" key="4">
    <source>
        <dbReference type="Proteomes" id="UP001439008"/>
    </source>
</evidence>
<keyword evidence="1" id="KW-0862">Zinc</keyword>
<dbReference type="Proteomes" id="UP001439008">
    <property type="component" value="Unassembled WGS sequence"/>
</dbReference>
<dbReference type="InterPro" id="IPR000195">
    <property type="entry name" value="Rab-GAP-TBC_dom"/>
</dbReference>
<dbReference type="PROSITE" id="PS50119">
    <property type="entry name" value="ZF_BBOX"/>
    <property type="match status" value="1"/>
</dbReference>
<organism evidence="3 4">
    <name type="scientific">Bonamia ostreae</name>
    <dbReference type="NCBI Taxonomy" id="126728"/>
    <lineage>
        <taxon>Eukaryota</taxon>
        <taxon>Sar</taxon>
        <taxon>Rhizaria</taxon>
        <taxon>Endomyxa</taxon>
        <taxon>Ascetosporea</taxon>
        <taxon>Haplosporida</taxon>
        <taxon>Bonamia</taxon>
    </lineage>
</organism>
<feature type="domain" description="B box-type" evidence="2">
    <location>
        <begin position="308"/>
        <end position="355"/>
    </location>
</feature>
<protein>
    <submittedName>
        <fullName evidence="3">TBC1 domain member 4</fullName>
    </submittedName>
</protein>
<proteinExistence type="predicted"/>
<sequence length="376" mass="43264">MINTRDFLETEEDGVLAQKNLGFIDPEDYQSVCAIIKRARRWTDLLKISSEDVGRAKEALDSYEVPPKPARILLADAERTFACKRRREKLVEVTAFLFARFEEYQQNVTFICSFLLLFLRPRFAAAVMIKLYEDELLLPGHFKAASEGAKVDMLLFMQLARREGRCNAAVAKLDREGVPPDFLKKWFSGLCVHVLPLAALFEYFEFFAEEGFLACLKFGLAAFIKLEEEIVASKDIQDTMAVLHFDRKRLGAEKMKRVSMEILEMARDERFEVTENIDLKDLRSRVFKTEIEEKVLKADKYAEENPVDEIPVCELCGDGFQDLRCSDCNLIICEDCHECPPEKGGHKTEHEVFDFEEEENCDEISEDFEKLGIGDK</sequence>
<gene>
    <name evidence="3" type="primary">TBC1D4</name>
    <name evidence="3" type="ORF">MHBO_002604</name>
</gene>
<evidence type="ECO:0000256" key="1">
    <source>
        <dbReference type="PROSITE-ProRule" id="PRU00024"/>
    </source>
</evidence>
<dbReference type="InterPro" id="IPR000315">
    <property type="entry name" value="Znf_B-box"/>
</dbReference>
<dbReference type="Gene3D" id="1.10.472.80">
    <property type="entry name" value="Ypt/Rab-GAP domain of gyp1p, domain 3"/>
    <property type="match status" value="1"/>
</dbReference>
<reference evidence="3 4" key="1">
    <citation type="journal article" date="2024" name="BMC Biol.">
        <title>Comparative genomics of Ascetosporea gives new insight into the evolutionary basis for animal parasitism in Rhizaria.</title>
        <authorList>
            <person name="Hiltunen Thoren M."/>
            <person name="Onut-Brannstrom I."/>
            <person name="Alfjorden A."/>
            <person name="Peckova H."/>
            <person name="Swords F."/>
            <person name="Hooper C."/>
            <person name="Holzer A.S."/>
            <person name="Bass D."/>
            <person name="Burki F."/>
        </authorList>
    </citation>
    <scope>NUCLEOTIDE SEQUENCE [LARGE SCALE GENOMIC DNA]</scope>
    <source>
        <strain evidence="3">20-A016</strain>
    </source>
</reference>
<keyword evidence="4" id="KW-1185">Reference proteome</keyword>
<dbReference type="EMBL" id="JBDODL010001009">
    <property type="protein sequence ID" value="MES1920999.1"/>
    <property type="molecule type" value="Genomic_DNA"/>
</dbReference>
<name>A0ABV2ANH4_9EUKA</name>